<organism evidence="1">
    <name type="scientific">bioreactor metagenome</name>
    <dbReference type="NCBI Taxonomy" id="1076179"/>
    <lineage>
        <taxon>unclassified sequences</taxon>
        <taxon>metagenomes</taxon>
        <taxon>ecological metagenomes</taxon>
    </lineage>
</organism>
<comment type="caution">
    <text evidence="1">The sequence shown here is derived from an EMBL/GenBank/DDBJ whole genome shotgun (WGS) entry which is preliminary data.</text>
</comment>
<evidence type="ECO:0000313" key="1">
    <source>
        <dbReference type="EMBL" id="MPN61605.1"/>
    </source>
</evidence>
<proteinExistence type="predicted"/>
<accession>A0A645JD09</accession>
<protein>
    <submittedName>
        <fullName evidence="1">Uncharacterized protein</fullName>
    </submittedName>
</protein>
<sequence>MQVYKPRNNQIFAIIAYRNASILFRNNIIDATYHTITGNQITVLINGKALCLGSKNNMAF</sequence>
<dbReference type="EMBL" id="VSSQ01138442">
    <property type="protein sequence ID" value="MPN61605.1"/>
    <property type="molecule type" value="Genomic_DNA"/>
</dbReference>
<name>A0A645JD09_9ZZZZ</name>
<gene>
    <name evidence="1" type="ORF">SDC9_209343</name>
</gene>
<dbReference type="AlphaFoldDB" id="A0A645JD09"/>
<reference evidence="1" key="1">
    <citation type="submission" date="2019-08" db="EMBL/GenBank/DDBJ databases">
        <authorList>
            <person name="Kucharzyk K."/>
            <person name="Murdoch R.W."/>
            <person name="Higgins S."/>
            <person name="Loffler F."/>
        </authorList>
    </citation>
    <scope>NUCLEOTIDE SEQUENCE</scope>
</reference>